<dbReference type="Pfam" id="PF03914">
    <property type="entry name" value="CBF"/>
    <property type="match status" value="1"/>
</dbReference>
<feature type="coiled-coil region" evidence="5">
    <location>
        <begin position="427"/>
        <end position="461"/>
    </location>
</feature>
<evidence type="ECO:0000256" key="3">
    <source>
        <dbReference type="ARBA" id="ARBA00023054"/>
    </source>
</evidence>
<name>A0ABQ8F003_9FUNG</name>
<organism evidence="9 10">
    <name type="scientific">Batrachochytrium salamandrivorans</name>
    <dbReference type="NCBI Taxonomy" id="1357716"/>
    <lineage>
        <taxon>Eukaryota</taxon>
        <taxon>Fungi</taxon>
        <taxon>Fungi incertae sedis</taxon>
        <taxon>Chytridiomycota</taxon>
        <taxon>Chytridiomycota incertae sedis</taxon>
        <taxon>Chytridiomycetes</taxon>
        <taxon>Rhizophydiales</taxon>
        <taxon>Rhizophydiales incertae sedis</taxon>
        <taxon>Batrachochytrium</taxon>
    </lineage>
</organism>
<dbReference type="InterPro" id="IPR005612">
    <property type="entry name" value="CCAAT-binding_factor"/>
</dbReference>
<evidence type="ECO:0000259" key="8">
    <source>
        <dbReference type="Pfam" id="PF07540"/>
    </source>
</evidence>
<dbReference type="Pfam" id="PF07540">
    <property type="entry name" value="NOC3p"/>
    <property type="match status" value="1"/>
</dbReference>
<dbReference type="Proteomes" id="UP001648503">
    <property type="component" value="Unassembled WGS sequence"/>
</dbReference>
<protein>
    <recommendedName>
        <fullName evidence="11">Nucleolar complex-associated protein 3</fullName>
    </recommendedName>
</protein>
<evidence type="ECO:0000313" key="9">
    <source>
        <dbReference type="EMBL" id="KAH6589623.1"/>
    </source>
</evidence>
<dbReference type="EMBL" id="JAFCIX010000443">
    <property type="protein sequence ID" value="KAH6589623.1"/>
    <property type="molecule type" value="Genomic_DNA"/>
</dbReference>
<keyword evidence="10" id="KW-1185">Reference proteome</keyword>
<keyword evidence="3 5" id="KW-0175">Coiled coil</keyword>
<dbReference type="InterPro" id="IPR016903">
    <property type="entry name" value="Nucleolar_cplx-assoc_3"/>
</dbReference>
<evidence type="ECO:0000313" key="10">
    <source>
        <dbReference type="Proteomes" id="UP001648503"/>
    </source>
</evidence>
<comment type="similarity">
    <text evidence="2">Belongs to the CBF/MAK21 family.</text>
</comment>
<sequence length="780" mass="86636">MGKRSWKQGYKDPLLQHVAANDASDDENLSEQDMEAMEEYGEQGLSFLKALDPRSLLNTYQKERLAAPRSRGTVAIQVGDDVSDQTDQDSESVDSSLDSDAEASYELAPRAGQKDTSLATGRLPIKTRTGELLQQQNRAVEPDTLKSATDLLELKDKAIEDTIAPAITKKSIVAAKPKKIAPATPMYTLSEARERLASAASQLIENPEANIGELKALHRISKTSDSRIIKLALLTELTVFKDIIPGYRIRKLSEKELSAQVSKEVKRLRQYEESLLGSYQIYLQHLEDLVSNICSSDDNSSIPGVALLCLCDLLKSVPHFNFRLNIMTVVMSSLQRVKIPALIDACCDSFDDLLRGDVSGEASLDAVKLISKFAKKTHQIRPRIIKTFLSLRLLDELQVESDGGIRKSHPSKKRKLHGQVPYVSKKMRKINRAHAEVDEELHEAEATVDRAERQKLHSETLKHVFLTYFRILKEAPESPLVLPALEGLGKFSHLINIDFFNDLVAAIKKICLHHLNHINMGVELSRSLSISLQCILTVLQLLAAIKDAIKTDLLQFHTATYDMLSKLATRVPSTDLASLHSNPHSDHSKIGLMLLVLEIMFQRPQDMAINRVASFVKRLSTVALNLTDNASIAALSVVHKIIMRLPRLHSLLDGEETIGSGVYKPYVQDVDLCNPFATSLWELTIMAESHYHPAVRKAASMVLHHSDGSASRALPSELQSLTRGRPLHIMEEFDSFYGGSFAIHPACKLPGRQLIVPAIVHGPSVVGFSAFLENLELRLE</sequence>
<evidence type="ECO:0000256" key="2">
    <source>
        <dbReference type="ARBA" id="ARBA00007797"/>
    </source>
</evidence>
<evidence type="ECO:0000256" key="4">
    <source>
        <dbReference type="ARBA" id="ARBA00023242"/>
    </source>
</evidence>
<proteinExistence type="inferred from homology"/>
<dbReference type="PANTHER" id="PTHR14428:SF5">
    <property type="entry name" value="NUCLEOLAR COMPLEX PROTEIN 3 HOMOLOG"/>
    <property type="match status" value="1"/>
</dbReference>
<evidence type="ECO:0000256" key="6">
    <source>
        <dbReference type="SAM" id="MobiDB-lite"/>
    </source>
</evidence>
<keyword evidence="4" id="KW-0539">Nucleus</keyword>
<feature type="domain" description="CCAAT-binding factor" evidence="7">
    <location>
        <begin position="531"/>
        <end position="699"/>
    </location>
</feature>
<dbReference type="InterPro" id="IPR011501">
    <property type="entry name" value="Noc3_N"/>
</dbReference>
<feature type="compositionally biased region" description="Acidic residues" evidence="6">
    <location>
        <begin position="81"/>
        <end position="103"/>
    </location>
</feature>
<feature type="region of interest" description="Disordered" evidence="6">
    <location>
        <begin position="68"/>
        <end position="123"/>
    </location>
</feature>
<evidence type="ECO:0000259" key="7">
    <source>
        <dbReference type="Pfam" id="PF03914"/>
    </source>
</evidence>
<evidence type="ECO:0000256" key="5">
    <source>
        <dbReference type="SAM" id="Coils"/>
    </source>
</evidence>
<feature type="region of interest" description="Disordered" evidence="6">
    <location>
        <begin position="1"/>
        <end position="31"/>
    </location>
</feature>
<comment type="caution">
    <text evidence="9">The sequence shown here is derived from an EMBL/GenBank/DDBJ whole genome shotgun (WGS) entry which is preliminary data.</text>
</comment>
<evidence type="ECO:0008006" key="11">
    <source>
        <dbReference type="Google" id="ProtNLM"/>
    </source>
</evidence>
<evidence type="ECO:0000256" key="1">
    <source>
        <dbReference type="ARBA" id="ARBA00004604"/>
    </source>
</evidence>
<dbReference type="PANTHER" id="PTHR14428">
    <property type="entry name" value="NUCLEOLAR COMPLEX PROTEIN 3"/>
    <property type="match status" value="1"/>
</dbReference>
<comment type="subcellular location">
    <subcellularLocation>
        <location evidence="1">Nucleus</location>
        <location evidence="1">Nucleolus</location>
    </subcellularLocation>
</comment>
<accession>A0ABQ8F003</accession>
<gene>
    <name evidence="9" type="ORF">BASA50_009879</name>
</gene>
<feature type="domain" description="Nucleolar complex-associated protein 3 N-terminal" evidence="8">
    <location>
        <begin position="192"/>
        <end position="282"/>
    </location>
</feature>
<reference evidence="9 10" key="1">
    <citation type="submission" date="2021-02" db="EMBL/GenBank/DDBJ databases">
        <title>Variation within the Batrachochytrium salamandrivorans European outbreak.</title>
        <authorList>
            <person name="Kelly M."/>
            <person name="Pasmans F."/>
            <person name="Shea T.P."/>
            <person name="Munoz J.F."/>
            <person name="Carranza S."/>
            <person name="Cuomo C.A."/>
            <person name="Martel A."/>
        </authorList>
    </citation>
    <scope>NUCLEOTIDE SEQUENCE [LARGE SCALE GENOMIC DNA]</scope>
    <source>
        <strain evidence="9 10">AMFP18/2</strain>
    </source>
</reference>